<keyword evidence="6" id="KW-0946">Virion</keyword>
<comment type="subcellular location">
    <subcellularLocation>
        <location evidence="2">Virion</location>
    </subcellularLocation>
</comment>
<evidence type="ECO:0000256" key="1">
    <source>
        <dbReference type="ARBA" id="ARBA00003421"/>
    </source>
</evidence>
<dbReference type="GO" id="GO:0044423">
    <property type="term" value="C:virion component"/>
    <property type="evidence" value="ECO:0007669"/>
    <property type="project" value="UniProtKB-KW"/>
</dbReference>
<gene>
    <name evidence="11" type="ORF">LS3_37</name>
</gene>
<evidence type="ECO:0000256" key="5">
    <source>
        <dbReference type="ARBA" id="ARBA00022612"/>
    </source>
</evidence>
<proteinExistence type="predicted"/>
<dbReference type="GO" id="GO:0099002">
    <property type="term" value="P:symbiont genome ejection through host cell envelope, short tail mechanism"/>
    <property type="evidence" value="ECO:0007669"/>
    <property type="project" value="UniProtKB-KW"/>
</dbReference>
<keyword evidence="3" id="KW-1244">Viral short tail ejection system</keyword>
<evidence type="ECO:0000256" key="2">
    <source>
        <dbReference type="ARBA" id="ARBA00004328"/>
    </source>
</evidence>
<evidence type="ECO:0000313" key="11">
    <source>
        <dbReference type="EMBL" id="QLF86367.1"/>
    </source>
</evidence>
<evidence type="ECO:0000256" key="9">
    <source>
        <dbReference type="ARBA" id="ARBA00023219"/>
    </source>
</evidence>
<dbReference type="InterPro" id="IPR020991">
    <property type="entry name" value="Connector_podovirus"/>
</dbReference>
<keyword evidence="10" id="KW-1160">Virus entry into host cell</keyword>
<keyword evidence="4" id="KW-1162">Viral penetration into host cytoplasm</keyword>
<keyword evidence="9" id="KW-0231">Viral genome packaging</keyword>
<name>A0A7D5FQC9_9CAUD</name>
<keyword evidence="8" id="KW-1171">Viral genome ejection through host cell envelope</keyword>
<comment type="function">
    <text evidence="1">Forms the portal vertex of the capsid. This portal plays critical roles in head assembly, genome packaging, neck/tail attachment, and genome ejection. The portal protein multimerizes as a single ring-shaped homododecamer arranged around a central channel.</text>
</comment>
<evidence type="ECO:0000256" key="6">
    <source>
        <dbReference type="ARBA" id="ARBA00022844"/>
    </source>
</evidence>
<evidence type="ECO:0000256" key="7">
    <source>
        <dbReference type="ARBA" id="ARBA00022950"/>
    </source>
</evidence>
<evidence type="ECO:0000256" key="10">
    <source>
        <dbReference type="ARBA" id="ARBA00023296"/>
    </source>
</evidence>
<keyword evidence="7" id="KW-0118">Viral capsid assembly</keyword>
<reference evidence="11" key="1">
    <citation type="submission" date="2019-09" db="EMBL/GenBank/DDBJ databases">
        <authorList>
            <person name="Kumar P."/>
            <person name="Meghvansi M.K."/>
            <person name="Kamboj D.V."/>
        </authorList>
    </citation>
    <scope>NUCLEOTIDE SEQUENCE [LARGE SCALE GENOMIC DNA]</scope>
</reference>
<evidence type="ECO:0000256" key="8">
    <source>
        <dbReference type="ARBA" id="ARBA00023009"/>
    </source>
</evidence>
<keyword evidence="5" id="KW-1188">Viral release from host cell</keyword>
<accession>A0A7D5FQC9</accession>
<evidence type="ECO:0000256" key="3">
    <source>
        <dbReference type="ARBA" id="ARBA00022470"/>
    </source>
</evidence>
<dbReference type="Pfam" id="PF12236">
    <property type="entry name" value="Head-tail_con"/>
    <property type="match status" value="1"/>
</dbReference>
<organism evidence="11">
    <name type="scientific">Escherichia virus LS3</name>
    <dbReference type="NCBI Taxonomy" id="2743777"/>
    <lineage>
        <taxon>Viruses</taxon>
        <taxon>Duplodnaviria</taxon>
        <taxon>Heunggongvirae</taxon>
        <taxon>Uroviricota</taxon>
        <taxon>Caudoviricetes</taxon>
        <taxon>Autographivirales</taxon>
        <taxon>Autotranscriptaviridae</taxon>
        <taxon>Studiervirinae</taxon>
        <taxon>Kayfunavirus</taxon>
        <taxon>Kayfunavirus LS3</taxon>
    </lineage>
</organism>
<evidence type="ECO:0000256" key="4">
    <source>
        <dbReference type="ARBA" id="ARBA00022595"/>
    </source>
</evidence>
<sequence length="533" mass="58805">MPTLKLRLLNALGIDTAGLLLTQDEKIQRMAEQSSQQAVVQGAGAAGANMGAAVGQELVRTWLKPKLSLAEREGFAAEGAKSVYDRLKNGRQPYETRAQNCAAVTIPSLFPKESDNSSTEYTTPWQAVGARCLNNLAAKLMLALFPQSPWMRLTVSEYEAKTLSQDSEAAARVDEGLAMVERVLMAYMETNSFRVPLFEALKQLIVSGNCLLYIPEPEQGTYSPMRMYRLVSYVVQRDAFGNILQIVTLDKVAFSALPEDVKSQLNADDYEPDTELEVYTHIYRQDDEYLRYEEVEGIEVAGTDGSYPLTACPYIPVRMVRLDGEDYGRSYCEEYLGDLNSLETITEAITKMAKVASKVVGLVNPNGITQPRRLNKAATGEFVAGRVEDINFLQLTKGQDFTIAKSVADAIEQRLGWAFLLNSAVQRNAERVTAEEIRYVAGELEATLGGVYSVQSQELQLPIVRVLMNQLQSAGMIPDLPKEAVEPTVSTGLEALGRGQDLEKLTQAVNMMTGLQPLSQDRTSTCRPLSYDS</sequence>
<protein>
    <submittedName>
        <fullName evidence="11">Collar / head-to-tail joining protein</fullName>
    </submittedName>
</protein>
<dbReference type="EMBL" id="MN518893">
    <property type="protein sequence ID" value="QLF86367.1"/>
    <property type="molecule type" value="Genomic_DNA"/>
</dbReference>